<dbReference type="Pfam" id="PF01575">
    <property type="entry name" value="MaoC_dehydratas"/>
    <property type="match status" value="1"/>
</dbReference>
<accession>A0ABR8XMC9</accession>
<evidence type="ECO:0000259" key="1">
    <source>
        <dbReference type="Pfam" id="PF01575"/>
    </source>
</evidence>
<reference evidence="2 3" key="1">
    <citation type="submission" date="2020-08" db="EMBL/GenBank/DDBJ databases">
        <title>A Genomic Blueprint of the Chicken Gut Microbiome.</title>
        <authorList>
            <person name="Gilroy R."/>
            <person name="Ravi A."/>
            <person name="Getino M."/>
            <person name="Pursley I."/>
            <person name="Horton D.L."/>
            <person name="Alikhan N.-F."/>
            <person name="Baker D."/>
            <person name="Gharbi K."/>
            <person name="Hall N."/>
            <person name="Watson M."/>
            <person name="Adriaenssens E.M."/>
            <person name="Foster-Nyarko E."/>
            <person name="Jarju S."/>
            <person name="Secka A."/>
            <person name="Antonio M."/>
            <person name="Oren A."/>
            <person name="Chaudhuri R."/>
            <person name="La Ragione R.M."/>
            <person name="Hildebrand F."/>
            <person name="Pallen M.J."/>
        </authorList>
    </citation>
    <scope>NUCLEOTIDE SEQUENCE [LARGE SCALE GENOMIC DNA]</scope>
    <source>
        <strain evidence="2 3">Sa1YVA6</strain>
    </source>
</reference>
<feature type="domain" description="MaoC-like" evidence="1">
    <location>
        <begin position="9"/>
        <end position="120"/>
    </location>
</feature>
<evidence type="ECO:0000313" key="2">
    <source>
        <dbReference type="EMBL" id="MBD8033095.1"/>
    </source>
</evidence>
<dbReference type="InterPro" id="IPR003965">
    <property type="entry name" value="Fatty_acid_synthase"/>
</dbReference>
<sequence>MTYIADLQPGDSLSTIELQPVSRIDLIKYAGASGDFNPIHTIDDEAKKAGLPGIIAHGMWTMGNLAKLFTPYVEEGFIQDFAIRFKGMVFIDDRITLKATLLDHNSSEMMFEVAAINQHQKEVMNGSVKFLRHKISEFSDESIGRMNV</sequence>
<dbReference type="EMBL" id="JACSPW010000006">
    <property type="protein sequence ID" value="MBD8033095.1"/>
    <property type="molecule type" value="Genomic_DNA"/>
</dbReference>
<dbReference type="PRINTS" id="PR01483">
    <property type="entry name" value="FASYNTHASE"/>
</dbReference>
<dbReference type="PANTHER" id="PTHR43841">
    <property type="entry name" value="3-HYDROXYACYL-THIOESTER DEHYDRATASE HTDX-RELATED"/>
    <property type="match status" value="1"/>
</dbReference>
<dbReference type="PANTHER" id="PTHR43841:SF3">
    <property type="entry name" value="(3R)-HYDROXYACYL-ACP DEHYDRATASE SUBUNIT HADB"/>
    <property type="match status" value="1"/>
</dbReference>
<dbReference type="SUPFAM" id="SSF54637">
    <property type="entry name" value="Thioesterase/thiol ester dehydrase-isomerase"/>
    <property type="match status" value="1"/>
</dbReference>
<dbReference type="RefSeq" id="WP_191703666.1">
    <property type="nucleotide sequence ID" value="NZ_JACSPW010000006.1"/>
</dbReference>
<dbReference type="InterPro" id="IPR029069">
    <property type="entry name" value="HotDog_dom_sf"/>
</dbReference>
<organism evidence="2 3">
    <name type="scientific">Solibacillus merdavium</name>
    <dbReference type="NCBI Taxonomy" id="2762218"/>
    <lineage>
        <taxon>Bacteria</taxon>
        <taxon>Bacillati</taxon>
        <taxon>Bacillota</taxon>
        <taxon>Bacilli</taxon>
        <taxon>Bacillales</taxon>
        <taxon>Caryophanaceae</taxon>
        <taxon>Solibacillus</taxon>
    </lineage>
</organism>
<protein>
    <submittedName>
        <fullName evidence="2">Dehydratase</fullName>
    </submittedName>
</protein>
<name>A0ABR8XMC9_9BACL</name>
<keyword evidence="3" id="KW-1185">Reference proteome</keyword>
<gene>
    <name evidence="2" type="ORF">H9632_08455</name>
</gene>
<comment type="caution">
    <text evidence="2">The sequence shown here is derived from an EMBL/GenBank/DDBJ whole genome shotgun (WGS) entry which is preliminary data.</text>
</comment>
<evidence type="ECO:0000313" key="3">
    <source>
        <dbReference type="Proteomes" id="UP000600565"/>
    </source>
</evidence>
<dbReference type="Proteomes" id="UP000600565">
    <property type="component" value="Unassembled WGS sequence"/>
</dbReference>
<proteinExistence type="predicted"/>
<dbReference type="Gene3D" id="3.10.129.10">
    <property type="entry name" value="Hotdog Thioesterase"/>
    <property type="match status" value="1"/>
</dbReference>
<dbReference type="InterPro" id="IPR002539">
    <property type="entry name" value="MaoC-like_dom"/>
</dbReference>